<keyword evidence="1" id="KW-0413">Isomerase</keyword>
<sequence>MTEQQDLNPRPKAMKPEECDMLIFEFARQKDLDGILSLFEEEAVWILDDGNRAEGHAQISVPTTGLLDAVELKWLSGPHAFVSADGTLAVCSGEWSASFQDENGNVTTVTDRNMEVVRKQADGSWKFVIDHGTAGSFVAARKNA</sequence>
<dbReference type="STRING" id="1122938.SAMN05660772_01315"/>
<dbReference type="Gene3D" id="3.10.450.50">
    <property type="match status" value="1"/>
</dbReference>
<accession>A0A1W1V753</accession>
<dbReference type="GO" id="GO:0016853">
    <property type="term" value="F:isomerase activity"/>
    <property type="evidence" value="ECO:0007669"/>
    <property type="project" value="UniProtKB-KW"/>
</dbReference>
<keyword evidence="2" id="KW-1185">Reference proteome</keyword>
<dbReference type="InterPro" id="IPR032710">
    <property type="entry name" value="NTF2-like_dom_sf"/>
</dbReference>
<dbReference type="RefSeq" id="WP_084257930.1">
    <property type="nucleotide sequence ID" value="NZ_FWWV01000057.1"/>
</dbReference>
<proteinExistence type="predicted"/>
<gene>
    <name evidence="1" type="ORF">SAMN05660772_01315</name>
</gene>
<dbReference type="AlphaFoldDB" id="A0A1W1V753"/>
<reference evidence="2" key="1">
    <citation type="submission" date="2017-04" db="EMBL/GenBank/DDBJ databases">
        <authorList>
            <person name="Varghese N."/>
            <person name="Submissions S."/>
        </authorList>
    </citation>
    <scope>NUCLEOTIDE SEQUENCE [LARGE SCALE GENOMIC DNA]</scope>
    <source>
        <strain evidence="2">DSM 23072</strain>
    </source>
</reference>
<evidence type="ECO:0000313" key="2">
    <source>
        <dbReference type="Proteomes" id="UP000192408"/>
    </source>
</evidence>
<evidence type="ECO:0000313" key="1">
    <source>
        <dbReference type="EMBL" id="SMB89188.1"/>
    </source>
</evidence>
<dbReference type="Proteomes" id="UP000192408">
    <property type="component" value="Unassembled WGS sequence"/>
</dbReference>
<dbReference type="EMBL" id="FWWV01000057">
    <property type="protein sequence ID" value="SMB89188.1"/>
    <property type="molecule type" value="Genomic_DNA"/>
</dbReference>
<dbReference type="SUPFAM" id="SSF54427">
    <property type="entry name" value="NTF2-like"/>
    <property type="match status" value="1"/>
</dbReference>
<name>A0A1W1V753_9PAST</name>
<organism evidence="1 2">
    <name type="scientific">Pasteurella testudinis DSM 23072</name>
    <dbReference type="NCBI Taxonomy" id="1122938"/>
    <lineage>
        <taxon>Bacteria</taxon>
        <taxon>Pseudomonadati</taxon>
        <taxon>Pseudomonadota</taxon>
        <taxon>Gammaproteobacteria</taxon>
        <taxon>Pasteurellales</taxon>
        <taxon>Pasteurellaceae</taxon>
        <taxon>Pasteurella</taxon>
    </lineage>
</organism>
<protein>
    <submittedName>
        <fullName evidence="1">Ketosteroid isomerase homolog</fullName>
    </submittedName>
</protein>